<dbReference type="Gene3D" id="3.10.180.10">
    <property type="entry name" value="2,3-Dihydroxybiphenyl 1,2-Dioxygenase, domain 1"/>
    <property type="match status" value="2"/>
</dbReference>
<feature type="domain" description="VOC" evidence="1">
    <location>
        <begin position="7"/>
        <end position="118"/>
    </location>
</feature>
<organism evidence="2 3">
    <name type="scientific">Leisingera methylohalidivorans DSM 14336</name>
    <dbReference type="NCBI Taxonomy" id="999552"/>
    <lineage>
        <taxon>Bacteria</taxon>
        <taxon>Pseudomonadati</taxon>
        <taxon>Pseudomonadota</taxon>
        <taxon>Alphaproteobacteria</taxon>
        <taxon>Rhodobacterales</taxon>
        <taxon>Roseobacteraceae</taxon>
        <taxon>Leisingera</taxon>
    </lineage>
</organism>
<dbReference type="Proteomes" id="UP000018780">
    <property type="component" value="Chromosome"/>
</dbReference>
<dbReference type="AlphaFoldDB" id="V9VWA4"/>
<proteinExistence type="predicted"/>
<keyword evidence="3" id="KW-1185">Reference proteome</keyword>
<gene>
    <name evidence="2" type="ORF">METH_17780</name>
</gene>
<dbReference type="STRING" id="999552.METH_17780"/>
<sequence>MDPLVHRLGFVALNVKNLDAAIADARDVMGLSLVGQGNGRALLTSNDRHAELIFYQAEASELHTIGLEALTPAHVGEVARRARAEGLEVVSETPSLPAMEHGVTIRFSENHLVEVHTPMLRDRPSRYSGPGIHPRYIDHANLTARDPASASEEMMRVLGLKLSERTAGWELSWMRAGDGRHHTLAFVKSDAAGIHHYSWEFADFNDFKRLGDVLDTFDRKLVWGPGRHGAGDNLFVYYVDAAGFLVECTAEMERIADPEFQARVVDPGENLSNYKVVNRWGQLPSQEWIGHFIPCMGRPGH</sequence>
<dbReference type="RefSeq" id="WP_024091712.1">
    <property type="nucleotide sequence ID" value="NC_023135.1"/>
</dbReference>
<name>V9VWA4_9RHOB</name>
<dbReference type="EMBL" id="CP006773">
    <property type="protein sequence ID" value="AHD02233.1"/>
    <property type="molecule type" value="Genomic_DNA"/>
</dbReference>
<dbReference type="Pfam" id="PF00903">
    <property type="entry name" value="Glyoxalase"/>
    <property type="match status" value="2"/>
</dbReference>
<dbReference type="KEGG" id="lmd:METH_17780"/>
<feature type="domain" description="VOC" evidence="1">
    <location>
        <begin position="136"/>
        <end position="251"/>
    </location>
</feature>
<evidence type="ECO:0000313" key="2">
    <source>
        <dbReference type="EMBL" id="AHD02233.1"/>
    </source>
</evidence>
<dbReference type="SUPFAM" id="SSF54593">
    <property type="entry name" value="Glyoxalase/Bleomycin resistance protein/Dihydroxybiphenyl dioxygenase"/>
    <property type="match status" value="1"/>
</dbReference>
<dbReference type="InterPro" id="IPR029068">
    <property type="entry name" value="Glyas_Bleomycin-R_OHBP_Dase"/>
</dbReference>
<dbReference type="InterPro" id="IPR004360">
    <property type="entry name" value="Glyas_Fos-R_dOase_dom"/>
</dbReference>
<evidence type="ECO:0000313" key="3">
    <source>
        <dbReference type="Proteomes" id="UP000018780"/>
    </source>
</evidence>
<reference evidence="2 3" key="1">
    <citation type="submission" date="2013-09" db="EMBL/GenBank/DDBJ databases">
        <authorList>
            <consortium name="DOE Joint Genome Institute"/>
            <person name="Klenk H.-P."/>
            <person name="Huntemann M."/>
            <person name="Han J."/>
            <person name="Chen A."/>
            <person name="Kyrpides N."/>
            <person name="Mavromatis K."/>
            <person name="Markowitz V."/>
            <person name="Palaniappan K."/>
            <person name="Ivanova N."/>
            <person name="Schaumberg A."/>
            <person name="Pati A."/>
            <person name="Liolios K."/>
            <person name="Nordberg H.P."/>
            <person name="Cantor M.N."/>
            <person name="Hua S.X."/>
            <person name="Woyke T."/>
        </authorList>
    </citation>
    <scope>NUCLEOTIDE SEQUENCE [LARGE SCALE GENOMIC DNA]</scope>
    <source>
        <strain evidence="2 3">DSM 14336</strain>
    </source>
</reference>
<dbReference type="PROSITE" id="PS51819">
    <property type="entry name" value="VOC"/>
    <property type="match status" value="2"/>
</dbReference>
<dbReference type="InterPro" id="IPR037523">
    <property type="entry name" value="VOC_core"/>
</dbReference>
<dbReference type="HOGENOM" id="CLU_052361_3_1_5"/>
<accession>V9VWA4</accession>
<protein>
    <submittedName>
        <fullName evidence="2">Glyoxalase</fullName>
    </submittedName>
</protein>
<dbReference type="PATRIC" id="fig|999552.6.peg.3532"/>
<evidence type="ECO:0000259" key="1">
    <source>
        <dbReference type="PROSITE" id="PS51819"/>
    </source>
</evidence>
<dbReference type="CDD" id="cd08343">
    <property type="entry name" value="ED_TypeI_classII_C"/>
    <property type="match status" value="1"/>
</dbReference>